<dbReference type="AlphaFoldDB" id="A0AAN8TTF3"/>
<dbReference type="EMBL" id="JBANQN010000005">
    <property type="protein sequence ID" value="KAK6789546.1"/>
    <property type="molecule type" value="Genomic_DNA"/>
</dbReference>
<feature type="region of interest" description="Disordered" evidence="1">
    <location>
        <begin position="1"/>
        <end position="82"/>
    </location>
</feature>
<dbReference type="Proteomes" id="UP001371456">
    <property type="component" value="Unassembled WGS sequence"/>
</dbReference>
<proteinExistence type="predicted"/>
<protein>
    <submittedName>
        <fullName evidence="2">Uncharacterized protein</fullName>
    </submittedName>
</protein>
<accession>A0AAN8TTF3</accession>
<keyword evidence="3" id="KW-1185">Reference proteome</keyword>
<evidence type="ECO:0000313" key="3">
    <source>
        <dbReference type="Proteomes" id="UP001371456"/>
    </source>
</evidence>
<sequence length="151" mass="16880">MNPNTPLPEHGANTTILPLFPHVDSPTPQHFPPNPSLYKTNPTTSKQSTNPQQSNFPQNNQQKANPLPFTNPYSSQTSHTQTLVVQTNPLNQTTTLTQTTQKYQATQHIPATDTAIPNMQYVPQVYVVEAQTFVTPIPTMPKVNPYEEMEI</sequence>
<organism evidence="2 3">
    <name type="scientific">Solanum bulbocastanum</name>
    <name type="common">Wild potato</name>
    <dbReference type="NCBI Taxonomy" id="147425"/>
    <lineage>
        <taxon>Eukaryota</taxon>
        <taxon>Viridiplantae</taxon>
        <taxon>Streptophyta</taxon>
        <taxon>Embryophyta</taxon>
        <taxon>Tracheophyta</taxon>
        <taxon>Spermatophyta</taxon>
        <taxon>Magnoliopsida</taxon>
        <taxon>eudicotyledons</taxon>
        <taxon>Gunneridae</taxon>
        <taxon>Pentapetalae</taxon>
        <taxon>asterids</taxon>
        <taxon>lamiids</taxon>
        <taxon>Solanales</taxon>
        <taxon>Solanaceae</taxon>
        <taxon>Solanoideae</taxon>
        <taxon>Solaneae</taxon>
        <taxon>Solanum</taxon>
    </lineage>
</organism>
<feature type="compositionally biased region" description="Polar residues" evidence="1">
    <location>
        <begin position="37"/>
        <end position="46"/>
    </location>
</feature>
<evidence type="ECO:0000256" key="1">
    <source>
        <dbReference type="SAM" id="MobiDB-lite"/>
    </source>
</evidence>
<gene>
    <name evidence="2" type="ORF">RDI58_013346</name>
</gene>
<name>A0AAN8TTF3_SOLBU</name>
<feature type="compositionally biased region" description="Low complexity" evidence="1">
    <location>
        <begin position="47"/>
        <end position="62"/>
    </location>
</feature>
<evidence type="ECO:0000313" key="2">
    <source>
        <dbReference type="EMBL" id="KAK6789546.1"/>
    </source>
</evidence>
<feature type="compositionally biased region" description="Polar residues" evidence="1">
    <location>
        <begin position="71"/>
        <end position="82"/>
    </location>
</feature>
<comment type="caution">
    <text evidence="2">The sequence shown here is derived from an EMBL/GenBank/DDBJ whole genome shotgun (WGS) entry which is preliminary data.</text>
</comment>
<reference evidence="2 3" key="1">
    <citation type="submission" date="2024-02" db="EMBL/GenBank/DDBJ databases">
        <title>de novo genome assembly of Solanum bulbocastanum strain 11H21.</title>
        <authorList>
            <person name="Hosaka A.J."/>
        </authorList>
    </citation>
    <scope>NUCLEOTIDE SEQUENCE [LARGE SCALE GENOMIC DNA]</scope>
    <source>
        <tissue evidence="2">Young leaves</tissue>
    </source>
</reference>